<dbReference type="AlphaFoldDB" id="A0A9Y2MU67"/>
<dbReference type="KEGG" id="acab:QRX50_29405"/>
<feature type="domain" description="UspA" evidence="2">
    <location>
        <begin position="2"/>
        <end position="126"/>
    </location>
</feature>
<name>A0A9Y2MU67_9PSEU</name>
<dbReference type="Pfam" id="PF00582">
    <property type="entry name" value="Usp"/>
    <property type="match status" value="2"/>
</dbReference>
<organism evidence="3 4">
    <name type="scientific">Amycolatopsis carbonis</name>
    <dbReference type="NCBI Taxonomy" id="715471"/>
    <lineage>
        <taxon>Bacteria</taxon>
        <taxon>Bacillati</taxon>
        <taxon>Actinomycetota</taxon>
        <taxon>Actinomycetes</taxon>
        <taxon>Pseudonocardiales</taxon>
        <taxon>Pseudonocardiaceae</taxon>
        <taxon>Amycolatopsis</taxon>
    </lineage>
</organism>
<dbReference type="InterPro" id="IPR014729">
    <property type="entry name" value="Rossmann-like_a/b/a_fold"/>
</dbReference>
<comment type="similarity">
    <text evidence="1">Belongs to the universal stress protein A family.</text>
</comment>
<sequence length="261" mass="27809">MALAAVRWAAEEAARRGCALQLFHAGLFETADLTARQRSPEVPLLLERAHRWMRRAAQVAEETAPGVRTEYLLRLGLAADLLIEHSAEASLVVVGSHGIGGLRGVAIGSVALRVAAGAHCPVVVVRGRVNPDGPVVAGVNEDDCALQFAFEAALSRGVPVIAAHAWHEGLMDEEEIVEAESQSEEEELRRLVGTLARKYPEVQVRSRLIRDRSASRALMGFDDAQLIVIGTRGRGPVSGGLFGSTGNRLVAQAACPVAVVH</sequence>
<evidence type="ECO:0000313" key="4">
    <source>
        <dbReference type="Proteomes" id="UP001236014"/>
    </source>
</evidence>
<dbReference type="InterPro" id="IPR006016">
    <property type="entry name" value="UspA"/>
</dbReference>
<dbReference type="RefSeq" id="WP_285966374.1">
    <property type="nucleotide sequence ID" value="NZ_CP127294.1"/>
</dbReference>
<protein>
    <submittedName>
        <fullName evidence="3">Universal stress protein</fullName>
    </submittedName>
</protein>
<dbReference type="EMBL" id="CP127294">
    <property type="protein sequence ID" value="WIX75609.1"/>
    <property type="molecule type" value="Genomic_DNA"/>
</dbReference>
<dbReference type="Proteomes" id="UP001236014">
    <property type="component" value="Chromosome"/>
</dbReference>
<gene>
    <name evidence="3" type="ORF">QRX50_29405</name>
</gene>
<keyword evidence="4" id="KW-1185">Reference proteome</keyword>
<dbReference type="Gene3D" id="3.40.50.620">
    <property type="entry name" value="HUPs"/>
    <property type="match status" value="2"/>
</dbReference>
<dbReference type="PANTHER" id="PTHR46268:SF6">
    <property type="entry name" value="UNIVERSAL STRESS PROTEIN UP12"/>
    <property type="match status" value="1"/>
</dbReference>
<proteinExistence type="inferred from homology"/>
<evidence type="ECO:0000256" key="1">
    <source>
        <dbReference type="ARBA" id="ARBA00008791"/>
    </source>
</evidence>
<dbReference type="InterPro" id="IPR006015">
    <property type="entry name" value="Universal_stress_UspA"/>
</dbReference>
<dbReference type="PRINTS" id="PR01438">
    <property type="entry name" value="UNVRSLSTRESS"/>
</dbReference>
<evidence type="ECO:0000259" key="2">
    <source>
        <dbReference type="Pfam" id="PF00582"/>
    </source>
</evidence>
<accession>A0A9Y2MU67</accession>
<reference evidence="3 4" key="1">
    <citation type="submission" date="2023-06" db="EMBL/GenBank/DDBJ databases">
        <authorList>
            <person name="Oyuntsetseg B."/>
            <person name="Kim S.B."/>
        </authorList>
    </citation>
    <scope>NUCLEOTIDE SEQUENCE [LARGE SCALE GENOMIC DNA]</scope>
    <source>
        <strain evidence="3 4">2-15</strain>
    </source>
</reference>
<evidence type="ECO:0000313" key="3">
    <source>
        <dbReference type="EMBL" id="WIX75609.1"/>
    </source>
</evidence>
<dbReference type="SUPFAM" id="SSF52402">
    <property type="entry name" value="Adenine nucleotide alpha hydrolases-like"/>
    <property type="match status" value="2"/>
</dbReference>
<feature type="domain" description="UspA" evidence="2">
    <location>
        <begin position="140"/>
        <end position="261"/>
    </location>
</feature>
<dbReference type="PANTHER" id="PTHR46268">
    <property type="entry name" value="STRESS RESPONSE PROTEIN NHAX"/>
    <property type="match status" value="1"/>
</dbReference>